<keyword evidence="1" id="KW-0175">Coiled coil</keyword>
<proteinExistence type="predicted"/>
<name>A0A6J5NMX8_9CAUD</name>
<feature type="compositionally biased region" description="Pro residues" evidence="2">
    <location>
        <begin position="1"/>
        <end position="11"/>
    </location>
</feature>
<gene>
    <name evidence="3" type="ORF">UFOVP706_2</name>
</gene>
<evidence type="ECO:0000313" key="3">
    <source>
        <dbReference type="EMBL" id="CAB4158348.1"/>
    </source>
</evidence>
<protein>
    <submittedName>
        <fullName evidence="3">Uncharacterized protein</fullName>
    </submittedName>
</protein>
<evidence type="ECO:0000256" key="1">
    <source>
        <dbReference type="SAM" id="Coils"/>
    </source>
</evidence>
<sequence>MGGSSPPPVFNPPAKVDRSSQRNAWAEAQNSQRNTQANAFNTRVREFNTGLQGYLDDAARLRTDVSGLSIVDDERFGELANAISSRRSGLTGFDFNETQPDFPSVVNSGISDDFSGGSVNLNTPTLLRANTSARNTGLSDLQTALDALSTLRSERRGEETRVRDSLTGMRSNIGSLSSQLANMNLREFQAQRAGLAGQVGQLRSNISSFSSPILQEFMTQDRAGLDVDLAGLDATKRSLADRLSAEEARIGGFRSQLLGDATAQSQRLRDMTIADGAGINDAQAQLDALRARARGFSSELNADLSPATAELDAAASRLTGLQSQRQSELARIREAQSQLQNEAFNAQTMAGGLDTYNLNAINSLAQRIAQIRNQASGFQTPLQADFSGGLQTLDGVQTQLGTLQSQRQAAMDALVAQARGLTGGLGEIPLNNESAILDLRRRADGFRNQFGQFTGNDLAEERAAFDDVASQFDSRLQALSGRRGDIETRARTLLSNLNNGNFNDLTDIDPFAEQLNALRGEQTEFNATQALDELDLLSQRLGSERSRVQRDVANRTAAQNSEAQAAAAALIGGTSGLNVNQLTPEEIAILLSGGRRNRNLNTSNLPGVQTGSFSSLAGF</sequence>
<feature type="region of interest" description="Disordered" evidence="2">
    <location>
        <begin position="1"/>
        <end position="24"/>
    </location>
</feature>
<evidence type="ECO:0000256" key="2">
    <source>
        <dbReference type="SAM" id="MobiDB-lite"/>
    </source>
</evidence>
<feature type="coiled-coil region" evidence="1">
    <location>
        <begin position="279"/>
        <end position="338"/>
    </location>
</feature>
<accession>A0A6J5NMX8</accession>
<organism evidence="3">
    <name type="scientific">uncultured Caudovirales phage</name>
    <dbReference type="NCBI Taxonomy" id="2100421"/>
    <lineage>
        <taxon>Viruses</taxon>
        <taxon>Duplodnaviria</taxon>
        <taxon>Heunggongvirae</taxon>
        <taxon>Uroviricota</taxon>
        <taxon>Caudoviricetes</taxon>
        <taxon>Peduoviridae</taxon>
        <taxon>Maltschvirus</taxon>
        <taxon>Maltschvirus maltsch</taxon>
    </lineage>
</organism>
<reference evidence="3" key="1">
    <citation type="submission" date="2020-04" db="EMBL/GenBank/DDBJ databases">
        <authorList>
            <person name="Chiriac C."/>
            <person name="Salcher M."/>
            <person name="Ghai R."/>
            <person name="Kavagutti S V."/>
        </authorList>
    </citation>
    <scope>NUCLEOTIDE SEQUENCE</scope>
</reference>
<dbReference type="EMBL" id="LR796682">
    <property type="protein sequence ID" value="CAB4158348.1"/>
    <property type="molecule type" value="Genomic_DNA"/>
</dbReference>